<dbReference type="PANTHER" id="PTHR11049:SF1">
    <property type="entry name" value="ACYL-COENZYME A THIOESTERASE 11"/>
    <property type="match status" value="1"/>
</dbReference>
<feature type="compositionally biased region" description="Basic residues" evidence="1">
    <location>
        <begin position="223"/>
        <end position="235"/>
    </location>
</feature>
<accession>A0A3B4AQA3</accession>
<evidence type="ECO:0008006" key="4">
    <source>
        <dbReference type="Google" id="ProtNLM"/>
    </source>
</evidence>
<proteinExistence type="predicted"/>
<sequence length="252" mass="28154">TSLLFSDPPLLSQVCFYTICDPVSCLMPPVSCLLSHASCLMAPVSCLLSHASCLMPPVSWLLSPVCSVGQVVNIRARVNRAFNTSMEVDVHVSCEDLFLGRHWRVCHAYATFVTQRTKAGKKVMLKPLAPHSHSEHLEYSLAAERRRVRMLHDDIIRDLLASRVVEPGVDVQEKAVSAVKTRVESVELVLPPHANHQVNTFGGQIMAWMVNVATIAARYKTHPRTRPQTLRHAHRHSDTPTDTPTDVRFILK</sequence>
<dbReference type="Proteomes" id="UP000261520">
    <property type="component" value="Unplaced"/>
</dbReference>
<organism evidence="2 3">
    <name type="scientific">Periophthalmus magnuspinnatus</name>
    <dbReference type="NCBI Taxonomy" id="409849"/>
    <lineage>
        <taxon>Eukaryota</taxon>
        <taxon>Metazoa</taxon>
        <taxon>Chordata</taxon>
        <taxon>Craniata</taxon>
        <taxon>Vertebrata</taxon>
        <taxon>Euteleostomi</taxon>
        <taxon>Actinopterygii</taxon>
        <taxon>Neopterygii</taxon>
        <taxon>Teleostei</taxon>
        <taxon>Neoteleostei</taxon>
        <taxon>Acanthomorphata</taxon>
        <taxon>Gobiaria</taxon>
        <taxon>Gobiiformes</taxon>
        <taxon>Gobioidei</taxon>
        <taxon>Gobiidae</taxon>
        <taxon>Oxudercinae</taxon>
        <taxon>Periophthalmus</taxon>
    </lineage>
</organism>
<name>A0A3B4AQA3_9GOBI</name>
<reference evidence="2" key="2">
    <citation type="submission" date="2025-09" db="UniProtKB">
        <authorList>
            <consortium name="Ensembl"/>
        </authorList>
    </citation>
    <scope>IDENTIFICATION</scope>
</reference>
<dbReference type="AlphaFoldDB" id="A0A3B4AQA3"/>
<dbReference type="GO" id="GO:0052816">
    <property type="term" value="F:long-chain fatty acyl-CoA hydrolase activity"/>
    <property type="evidence" value="ECO:0007669"/>
    <property type="project" value="TreeGrafter"/>
</dbReference>
<dbReference type="Ensembl" id="ENSPMGT00000020128.1">
    <property type="protein sequence ID" value="ENSPMGP00000018880.1"/>
    <property type="gene ID" value="ENSPMGG00000015370.1"/>
</dbReference>
<dbReference type="PANTHER" id="PTHR11049">
    <property type="entry name" value="ACYL COENZYME A THIOESTER HYDROLASE"/>
    <property type="match status" value="1"/>
</dbReference>
<reference evidence="2" key="1">
    <citation type="submission" date="2025-08" db="UniProtKB">
        <authorList>
            <consortium name="Ensembl"/>
        </authorList>
    </citation>
    <scope>IDENTIFICATION</scope>
</reference>
<evidence type="ECO:0000313" key="2">
    <source>
        <dbReference type="Ensembl" id="ENSPMGP00000018880.1"/>
    </source>
</evidence>
<dbReference type="InterPro" id="IPR029069">
    <property type="entry name" value="HotDog_dom_sf"/>
</dbReference>
<dbReference type="InterPro" id="IPR040170">
    <property type="entry name" value="Cytosol_ACT"/>
</dbReference>
<dbReference type="Gene3D" id="3.10.129.10">
    <property type="entry name" value="Hotdog Thioesterase"/>
    <property type="match status" value="2"/>
</dbReference>
<keyword evidence="3" id="KW-1185">Reference proteome</keyword>
<dbReference type="GO" id="GO:0006637">
    <property type="term" value="P:acyl-CoA metabolic process"/>
    <property type="evidence" value="ECO:0007669"/>
    <property type="project" value="TreeGrafter"/>
</dbReference>
<protein>
    <recommendedName>
        <fullName evidence="4">Acyl-CoA thioesterase 11</fullName>
    </recommendedName>
</protein>
<evidence type="ECO:0000256" key="1">
    <source>
        <dbReference type="SAM" id="MobiDB-lite"/>
    </source>
</evidence>
<feature type="region of interest" description="Disordered" evidence="1">
    <location>
        <begin position="223"/>
        <end position="252"/>
    </location>
</feature>
<dbReference type="STRING" id="409849.ENSPMGP00000018880"/>
<dbReference type="SUPFAM" id="SSF54637">
    <property type="entry name" value="Thioesterase/thiol ester dehydrase-isomerase"/>
    <property type="match status" value="2"/>
</dbReference>
<evidence type="ECO:0000313" key="3">
    <source>
        <dbReference type="Proteomes" id="UP000261520"/>
    </source>
</evidence>
<dbReference type="GO" id="GO:0005829">
    <property type="term" value="C:cytosol"/>
    <property type="evidence" value="ECO:0007669"/>
    <property type="project" value="TreeGrafter"/>
</dbReference>